<evidence type="ECO:0000313" key="2">
    <source>
        <dbReference type="EMBL" id="KAK2078696.1"/>
    </source>
</evidence>
<organism evidence="2 3">
    <name type="scientific">Prototheca wickerhamii</name>
    <dbReference type="NCBI Taxonomy" id="3111"/>
    <lineage>
        <taxon>Eukaryota</taxon>
        <taxon>Viridiplantae</taxon>
        <taxon>Chlorophyta</taxon>
        <taxon>core chlorophytes</taxon>
        <taxon>Trebouxiophyceae</taxon>
        <taxon>Chlorellales</taxon>
        <taxon>Chlorellaceae</taxon>
        <taxon>Prototheca</taxon>
    </lineage>
</organism>
<dbReference type="AlphaFoldDB" id="A0AAD9IHQ1"/>
<dbReference type="CDD" id="cd14496">
    <property type="entry name" value="PTP_paladin"/>
    <property type="match status" value="1"/>
</dbReference>
<protein>
    <submittedName>
        <fullName evidence="2">Uncharacterized protein</fullName>
    </submittedName>
</protein>
<feature type="region of interest" description="Disordered" evidence="1">
    <location>
        <begin position="1"/>
        <end position="28"/>
    </location>
</feature>
<evidence type="ECO:0000313" key="3">
    <source>
        <dbReference type="Proteomes" id="UP001255856"/>
    </source>
</evidence>
<keyword evidence="3" id="KW-1185">Reference proteome</keyword>
<dbReference type="SMART" id="SM01301">
    <property type="entry name" value="PTPlike_phytase"/>
    <property type="match status" value="2"/>
</dbReference>
<sequence length="797" mass="86934">MAGRAEDQEMASSPRPSTPRSPPADQSEFLSAEEVVARRSGDVLLRHTILKGDHFPGCQNMRLRPLVEGAPNFRQVEGTPVYGVAIPTVAGLRRVLDLLGAAKGRRRVLWHSMREEPVIYINGAPFVVREADKPFANLEYTGIDRERVEAMEARLKLDVLHEAALYGNQILVAEEDDSFQVVQAWQPVSEADVQTPAEVYHELVEDGYDIDYLRVPVTDEKAPKSRDFDTLTRRCWNPPRGAALVFNCQMGRGRTTTGMVIGTLLTLRAELAREAGRGGELKRGYWGAVRSLLRVLDGGLASKRVLDCVLDACSAMQNLRTATLSYRNRVATERNDAQRGALLSVTLEYLERYYTLIVFAAYVGAPGFDPGADGRAGFARWTAARDELSSILERLLRMNPLAALELGRGERAPAPRLSPGAPNLRELRGEPVVYVNGEPFVLREASRPFKNLMEYRGIAHARLESMEERLAADVATEAAAHGGRLLVTRELEAEDGAGGRRTLREGFVSVAEVATPRQLGGGRTTMGMAVGALLREYLNGFAVGVDWQGLNAENLDEDVGPGGALPWERGLDDAGGGGAYYRLAYDAANNAEQLEVGSHGAPALVPRSAPSAGPVPASLPEGTVWDQEAANLWAGEYVAVRRLCRVLERGDAAKAAVDAVADAAGTLINLRTTIMRYRRPKSLDKFYRPEIQARHAAFARGSAYLERYLMLIAFAAYLGECRERGRRASFARWWDARPDIRAARDFVHANPASALAPVPGVLPATPAPAARARRAGAALLTKWPARGSLEALVRPGP</sequence>
<name>A0AAD9IHQ1_PROWI</name>
<accession>A0AAD9IHQ1</accession>
<dbReference type="Pfam" id="PF14566">
    <property type="entry name" value="PTPlike_phytase"/>
    <property type="match status" value="2"/>
</dbReference>
<dbReference type="PANTHER" id="PTHR23339">
    <property type="entry name" value="TYROSINE SPECIFIC PROTEIN PHOSPHATASE AND DUAL SPECIFICITY PROTEIN PHOSPHATASE"/>
    <property type="match status" value="1"/>
</dbReference>
<gene>
    <name evidence="2" type="ORF">QBZ16_003536</name>
</gene>
<evidence type="ECO:0000256" key="1">
    <source>
        <dbReference type="SAM" id="MobiDB-lite"/>
    </source>
</evidence>
<dbReference type="InterPro" id="IPR029021">
    <property type="entry name" value="Prot-tyrosine_phosphatase-like"/>
</dbReference>
<proteinExistence type="predicted"/>
<reference evidence="2" key="1">
    <citation type="submission" date="2021-01" db="EMBL/GenBank/DDBJ databases">
        <authorList>
            <person name="Eckstrom K.M.E."/>
        </authorList>
    </citation>
    <scope>NUCLEOTIDE SEQUENCE</scope>
    <source>
        <strain evidence="2">UVCC 0001</strain>
    </source>
</reference>
<dbReference type="SUPFAM" id="SSF52799">
    <property type="entry name" value="(Phosphotyrosine protein) phosphatases II"/>
    <property type="match status" value="1"/>
</dbReference>
<dbReference type="Proteomes" id="UP001255856">
    <property type="component" value="Unassembled WGS sequence"/>
</dbReference>
<dbReference type="Gene3D" id="3.90.190.10">
    <property type="entry name" value="Protein tyrosine phosphatase superfamily"/>
    <property type="match status" value="2"/>
</dbReference>
<dbReference type="EMBL" id="JASFZW010000004">
    <property type="protein sequence ID" value="KAK2078696.1"/>
    <property type="molecule type" value="Genomic_DNA"/>
</dbReference>
<comment type="caution">
    <text evidence="2">The sequence shown here is derived from an EMBL/GenBank/DDBJ whole genome shotgun (WGS) entry which is preliminary data.</text>
</comment>
<dbReference type="InterPro" id="IPR050561">
    <property type="entry name" value="PTP"/>
</dbReference>